<comment type="similarity">
    <text evidence="1">Belongs to the ABC transporter superfamily.</text>
</comment>
<feature type="region of interest" description="Disordered" evidence="5">
    <location>
        <begin position="1"/>
        <end position="20"/>
    </location>
</feature>
<dbReference type="Proteomes" id="UP001245370">
    <property type="component" value="Unassembled WGS sequence"/>
</dbReference>
<dbReference type="InterPro" id="IPR050166">
    <property type="entry name" value="ABC_transporter_ATP-bind"/>
</dbReference>
<dbReference type="PROSITE" id="PS00211">
    <property type="entry name" value="ABC_TRANSPORTER_1"/>
    <property type="match status" value="1"/>
</dbReference>
<evidence type="ECO:0000313" key="10">
    <source>
        <dbReference type="Proteomes" id="UP001245370"/>
    </source>
</evidence>
<dbReference type="InterPro" id="IPR003593">
    <property type="entry name" value="AAA+_ATPase"/>
</dbReference>
<keyword evidence="4 7" id="KW-0067">ATP-binding</keyword>
<dbReference type="SMART" id="SM00382">
    <property type="entry name" value="AAA"/>
    <property type="match status" value="1"/>
</dbReference>
<reference evidence="7" key="1">
    <citation type="submission" date="2022-12" db="EMBL/GenBank/DDBJ databases">
        <title>Reference genome sequencing for broad-spectrum identification of bacterial and archaeal isolates by mass spectrometry.</title>
        <authorList>
            <person name="Sekiguchi Y."/>
            <person name="Tourlousse D.M."/>
        </authorList>
    </citation>
    <scope>NUCLEOTIDE SEQUENCE</scope>
    <source>
        <strain evidence="7">301</strain>
    </source>
</reference>
<dbReference type="GO" id="GO:0005524">
    <property type="term" value="F:ATP binding"/>
    <property type="evidence" value="ECO:0007669"/>
    <property type="project" value="UniProtKB-KW"/>
</dbReference>
<dbReference type="EMBL" id="JAVDPY010000007">
    <property type="protein sequence ID" value="MDR6335422.1"/>
    <property type="molecule type" value="Genomic_DNA"/>
</dbReference>
<dbReference type="InterPro" id="IPR017871">
    <property type="entry name" value="ABC_transporter-like_CS"/>
</dbReference>
<dbReference type="GO" id="GO:0016887">
    <property type="term" value="F:ATP hydrolysis activity"/>
    <property type="evidence" value="ECO:0007669"/>
    <property type="project" value="InterPro"/>
</dbReference>
<reference evidence="8 10" key="2">
    <citation type="submission" date="2023-07" db="EMBL/GenBank/DDBJ databases">
        <title>Genomic Encyclopedia of Type Strains, Phase IV (KMG-IV): sequencing the most valuable type-strain genomes for metagenomic binning, comparative biology and taxonomic classification.</title>
        <authorList>
            <person name="Goeker M."/>
        </authorList>
    </citation>
    <scope>NUCLEOTIDE SEQUENCE [LARGE SCALE GENOMIC DNA]</scope>
    <source>
        <strain evidence="8 10">DSM 338</strain>
    </source>
</reference>
<evidence type="ECO:0000256" key="4">
    <source>
        <dbReference type="ARBA" id="ARBA00022840"/>
    </source>
</evidence>
<organism evidence="7 9">
    <name type="scientific">Xanthobacter flavus</name>
    <dbReference type="NCBI Taxonomy" id="281"/>
    <lineage>
        <taxon>Bacteria</taxon>
        <taxon>Pseudomonadati</taxon>
        <taxon>Pseudomonadota</taxon>
        <taxon>Alphaproteobacteria</taxon>
        <taxon>Hyphomicrobiales</taxon>
        <taxon>Xanthobacteraceae</taxon>
        <taxon>Xanthobacter</taxon>
    </lineage>
</organism>
<feature type="domain" description="ABC transporter" evidence="6">
    <location>
        <begin position="24"/>
        <end position="255"/>
    </location>
</feature>
<dbReference type="Gene3D" id="3.40.50.300">
    <property type="entry name" value="P-loop containing nucleotide triphosphate hydrolases"/>
    <property type="match status" value="1"/>
</dbReference>
<dbReference type="RefSeq" id="WP_373878208.1">
    <property type="nucleotide sequence ID" value="NZ_BSDO01000006.1"/>
</dbReference>
<dbReference type="InterPro" id="IPR003439">
    <property type="entry name" value="ABC_transporter-like_ATP-bd"/>
</dbReference>
<accession>A0A9W6CPA2</accession>
<protein>
    <submittedName>
        <fullName evidence="7">ABC transporter ATP-binding protein</fullName>
    </submittedName>
    <submittedName>
        <fullName evidence="8">NitT/TauT family transport system ATP-binding protein</fullName>
    </submittedName>
</protein>
<keyword evidence="2" id="KW-0813">Transport</keyword>
<dbReference type="AlphaFoldDB" id="A0A9W6CPA2"/>
<evidence type="ECO:0000256" key="2">
    <source>
        <dbReference type="ARBA" id="ARBA00022448"/>
    </source>
</evidence>
<evidence type="ECO:0000313" key="7">
    <source>
        <dbReference type="EMBL" id="GLI24025.1"/>
    </source>
</evidence>
<dbReference type="SUPFAM" id="SSF52540">
    <property type="entry name" value="P-loop containing nucleoside triphosphate hydrolases"/>
    <property type="match status" value="1"/>
</dbReference>
<dbReference type="PROSITE" id="PS50893">
    <property type="entry name" value="ABC_TRANSPORTER_2"/>
    <property type="match status" value="1"/>
</dbReference>
<dbReference type="CDD" id="cd03293">
    <property type="entry name" value="ABC_NrtD_SsuB_transporters"/>
    <property type="match status" value="1"/>
</dbReference>
<feature type="compositionally biased region" description="Basic and acidic residues" evidence="5">
    <location>
        <begin position="1"/>
        <end position="10"/>
    </location>
</feature>
<keyword evidence="10" id="KW-1185">Reference proteome</keyword>
<evidence type="ECO:0000259" key="6">
    <source>
        <dbReference type="PROSITE" id="PS50893"/>
    </source>
</evidence>
<proteinExistence type="inferred from homology"/>
<evidence type="ECO:0000313" key="8">
    <source>
        <dbReference type="EMBL" id="MDR6335422.1"/>
    </source>
</evidence>
<dbReference type="PANTHER" id="PTHR42788:SF13">
    <property type="entry name" value="ALIPHATIC SULFONATES IMPORT ATP-BINDING PROTEIN SSUB"/>
    <property type="match status" value="1"/>
</dbReference>
<dbReference type="Proteomes" id="UP001144397">
    <property type="component" value="Unassembled WGS sequence"/>
</dbReference>
<dbReference type="PANTHER" id="PTHR42788">
    <property type="entry name" value="TAURINE IMPORT ATP-BINDING PROTEIN-RELATED"/>
    <property type="match status" value="1"/>
</dbReference>
<sequence length="276" mass="30276">MSAALHRIDTRTPAPRAEASGTHIAISGLTKTYKTRGGSVPSLKPIDLNISKGEFVAIVGPSGCGKSTLLKLVAGLLPATSGSITIGGVKVTQPPDGVGMVFQSPVLLPWRTVRDNVLLQVEMRGRPVAAYREAAARLLHTAGLDGFEERFPWELSGGMQQRAAICRALVHDPEVLLMDEPFGALDAMTREKMNAELQRIWYETRKTVLLITHSIPEAVFLADRVVVMSSRPGSIEAVYDIDLPRPRDLTVMGEPRFVRYTQEIRKHFFAQGDLDH</sequence>
<keyword evidence="3" id="KW-0547">Nucleotide-binding</keyword>
<gene>
    <name evidence="8" type="ORF">GGQ86_003917</name>
    <name evidence="7" type="ORF">XFLAVUS301_36990</name>
</gene>
<dbReference type="EMBL" id="BSDO01000006">
    <property type="protein sequence ID" value="GLI24025.1"/>
    <property type="molecule type" value="Genomic_DNA"/>
</dbReference>
<evidence type="ECO:0000256" key="1">
    <source>
        <dbReference type="ARBA" id="ARBA00005417"/>
    </source>
</evidence>
<evidence type="ECO:0000256" key="5">
    <source>
        <dbReference type="SAM" id="MobiDB-lite"/>
    </source>
</evidence>
<evidence type="ECO:0000313" key="9">
    <source>
        <dbReference type="Proteomes" id="UP001144397"/>
    </source>
</evidence>
<dbReference type="InterPro" id="IPR027417">
    <property type="entry name" value="P-loop_NTPase"/>
</dbReference>
<dbReference type="GeneID" id="95764477"/>
<name>A0A9W6CPA2_XANFL</name>
<evidence type="ECO:0000256" key="3">
    <source>
        <dbReference type="ARBA" id="ARBA00022741"/>
    </source>
</evidence>
<dbReference type="Pfam" id="PF00005">
    <property type="entry name" value="ABC_tran"/>
    <property type="match status" value="1"/>
</dbReference>
<comment type="caution">
    <text evidence="7">The sequence shown here is derived from an EMBL/GenBank/DDBJ whole genome shotgun (WGS) entry which is preliminary data.</text>
</comment>